<evidence type="ECO:0000313" key="3">
    <source>
        <dbReference type="EMBL" id="THU76122.1"/>
    </source>
</evidence>
<accession>A0A4S8KKV9</accession>
<feature type="non-terminal residue" evidence="3">
    <location>
        <position position="164"/>
    </location>
</feature>
<sequence length="164" mass="17701">MSVSSTTDNASFNSARPRATLTTANVGEDDDEPPICGYTHARNTSKPEEIPVRTLEPVSPPAENDPPVAYESFAEGYDAAGNTLETGNKFSFRHIGSWFRSISSQAAGPTPTYKQSLIASARYTPLNVCLLFIPVSWALHFTHQSPTLIFVFSALGIIPLAALL</sequence>
<gene>
    <name evidence="3" type="ORF">K435DRAFT_879671</name>
</gene>
<keyword evidence="4" id="KW-1185">Reference proteome</keyword>
<dbReference type="EMBL" id="ML181157">
    <property type="protein sequence ID" value="THU76122.1"/>
    <property type="molecule type" value="Genomic_DNA"/>
</dbReference>
<evidence type="ECO:0000256" key="2">
    <source>
        <dbReference type="SAM" id="Phobius"/>
    </source>
</evidence>
<evidence type="ECO:0000256" key="1">
    <source>
        <dbReference type="SAM" id="MobiDB-lite"/>
    </source>
</evidence>
<proteinExistence type="predicted"/>
<keyword evidence="2" id="KW-1133">Transmembrane helix</keyword>
<keyword evidence="2" id="KW-0812">Transmembrane</keyword>
<feature type="transmembrane region" description="Helical" evidence="2">
    <location>
        <begin position="123"/>
        <end position="141"/>
    </location>
</feature>
<reference evidence="3 4" key="1">
    <citation type="journal article" date="2019" name="Nat. Ecol. Evol.">
        <title>Megaphylogeny resolves global patterns of mushroom evolution.</title>
        <authorList>
            <person name="Varga T."/>
            <person name="Krizsan K."/>
            <person name="Foldi C."/>
            <person name="Dima B."/>
            <person name="Sanchez-Garcia M."/>
            <person name="Sanchez-Ramirez S."/>
            <person name="Szollosi G.J."/>
            <person name="Szarkandi J.G."/>
            <person name="Papp V."/>
            <person name="Albert L."/>
            <person name="Andreopoulos W."/>
            <person name="Angelini C."/>
            <person name="Antonin V."/>
            <person name="Barry K.W."/>
            <person name="Bougher N.L."/>
            <person name="Buchanan P."/>
            <person name="Buyck B."/>
            <person name="Bense V."/>
            <person name="Catcheside P."/>
            <person name="Chovatia M."/>
            <person name="Cooper J."/>
            <person name="Damon W."/>
            <person name="Desjardin D."/>
            <person name="Finy P."/>
            <person name="Geml J."/>
            <person name="Haridas S."/>
            <person name="Hughes K."/>
            <person name="Justo A."/>
            <person name="Karasinski D."/>
            <person name="Kautmanova I."/>
            <person name="Kiss B."/>
            <person name="Kocsube S."/>
            <person name="Kotiranta H."/>
            <person name="LaButti K.M."/>
            <person name="Lechner B.E."/>
            <person name="Liimatainen K."/>
            <person name="Lipzen A."/>
            <person name="Lukacs Z."/>
            <person name="Mihaltcheva S."/>
            <person name="Morgado L.N."/>
            <person name="Niskanen T."/>
            <person name="Noordeloos M.E."/>
            <person name="Ohm R.A."/>
            <person name="Ortiz-Santana B."/>
            <person name="Ovrebo C."/>
            <person name="Racz N."/>
            <person name="Riley R."/>
            <person name="Savchenko A."/>
            <person name="Shiryaev A."/>
            <person name="Soop K."/>
            <person name="Spirin V."/>
            <person name="Szebenyi C."/>
            <person name="Tomsovsky M."/>
            <person name="Tulloss R.E."/>
            <person name="Uehling J."/>
            <person name="Grigoriev I.V."/>
            <person name="Vagvolgyi C."/>
            <person name="Papp T."/>
            <person name="Martin F.M."/>
            <person name="Miettinen O."/>
            <person name="Hibbett D.S."/>
            <person name="Nagy L.G."/>
        </authorList>
    </citation>
    <scope>NUCLEOTIDE SEQUENCE [LARGE SCALE GENOMIC DNA]</scope>
    <source>
        <strain evidence="3 4">CBS 962.96</strain>
    </source>
</reference>
<feature type="region of interest" description="Disordered" evidence="1">
    <location>
        <begin position="1"/>
        <end position="34"/>
    </location>
</feature>
<keyword evidence="2" id="KW-0472">Membrane</keyword>
<name>A0A4S8KKV9_DENBC</name>
<organism evidence="3 4">
    <name type="scientific">Dendrothele bispora (strain CBS 962.96)</name>
    <dbReference type="NCBI Taxonomy" id="1314807"/>
    <lineage>
        <taxon>Eukaryota</taxon>
        <taxon>Fungi</taxon>
        <taxon>Dikarya</taxon>
        <taxon>Basidiomycota</taxon>
        <taxon>Agaricomycotina</taxon>
        <taxon>Agaricomycetes</taxon>
        <taxon>Agaricomycetidae</taxon>
        <taxon>Agaricales</taxon>
        <taxon>Agaricales incertae sedis</taxon>
        <taxon>Dendrothele</taxon>
    </lineage>
</organism>
<dbReference type="AlphaFoldDB" id="A0A4S8KKV9"/>
<evidence type="ECO:0000313" key="4">
    <source>
        <dbReference type="Proteomes" id="UP000297245"/>
    </source>
</evidence>
<feature type="transmembrane region" description="Helical" evidence="2">
    <location>
        <begin position="147"/>
        <end position="163"/>
    </location>
</feature>
<protein>
    <submittedName>
        <fullName evidence="3">Uncharacterized protein</fullName>
    </submittedName>
</protein>
<feature type="compositionally biased region" description="Polar residues" evidence="1">
    <location>
        <begin position="1"/>
        <end position="25"/>
    </location>
</feature>
<dbReference type="OrthoDB" id="1699231at2759"/>
<dbReference type="Proteomes" id="UP000297245">
    <property type="component" value="Unassembled WGS sequence"/>
</dbReference>